<dbReference type="InterPro" id="IPR036649">
    <property type="entry name" value="Pyrophosphatase_sf"/>
</dbReference>
<organism evidence="6 7">
    <name type="scientific">Vagococcus silagei</name>
    <dbReference type="NCBI Taxonomy" id="2508885"/>
    <lineage>
        <taxon>Bacteria</taxon>
        <taxon>Bacillati</taxon>
        <taxon>Bacillota</taxon>
        <taxon>Bacilli</taxon>
        <taxon>Lactobacillales</taxon>
        <taxon>Enterococcaceae</taxon>
        <taxon>Vagococcus</taxon>
    </lineage>
</organism>
<dbReference type="AlphaFoldDB" id="A0A4S3B6K9"/>
<dbReference type="GO" id="GO:0005737">
    <property type="term" value="C:cytoplasm"/>
    <property type="evidence" value="ECO:0007669"/>
    <property type="project" value="InterPro"/>
</dbReference>
<dbReference type="GO" id="GO:0006796">
    <property type="term" value="P:phosphate-containing compound metabolic process"/>
    <property type="evidence" value="ECO:0007669"/>
    <property type="project" value="InterPro"/>
</dbReference>
<proteinExistence type="predicted"/>
<keyword evidence="3" id="KW-0479">Metal-binding</keyword>
<dbReference type="Pfam" id="PF00719">
    <property type="entry name" value="Pyrophosphatase"/>
    <property type="match status" value="1"/>
</dbReference>
<comment type="cofactor">
    <cofactor evidence="1">
        <name>Mg(2+)</name>
        <dbReference type="ChEBI" id="CHEBI:18420"/>
    </cofactor>
</comment>
<evidence type="ECO:0000256" key="4">
    <source>
        <dbReference type="ARBA" id="ARBA00022801"/>
    </source>
</evidence>
<evidence type="ECO:0000256" key="3">
    <source>
        <dbReference type="ARBA" id="ARBA00022723"/>
    </source>
</evidence>
<name>A0A4S3B6K9_9ENTE</name>
<dbReference type="EC" id="3.6.1.1" evidence="2"/>
<dbReference type="Gene3D" id="3.90.80.10">
    <property type="entry name" value="Inorganic pyrophosphatase"/>
    <property type="match status" value="1"/>
</dbReference>
<reference evidence="6 7" key="1">
    <citation type="submission" date="2019-01" db="EMBL/GenBank/DDBJ databases">
        <title>Vagococcus silagei sp. nov. isolated from brewer's grain.</title>
        <authorList>
            <person name="Guu J.-R."/>
        </authorList>
    </citation>
    <scope>NUCLEOTIDE SEQUENCE [LARGE SCALE GENOMIC DNA]</scope>
    <source>
        <strain evidence="6 7">2B-2</strain>
    </source>
</reference>
<evidence type="ECO:0000256" key="1">
    <source>
        <dbReference type="ARBA" id="ARBA00001946"/>
    </source>
</evidence>
<dbReference type="OrthoDB" id="5187599at2"/>
<gene>
    <name evidence="6" type="ORF">ESZ54_11515</name>
</gene>
<evidence type="ECO:0000313" key="7">
    <source>
        <dbReference type="Proteomes" id="UP000310506"/>
    </source>
</evidence>
<dbReference type="SUPFAM" id="SSF50324">
    <property type="entry name" value="Inorganic pyrophosphatase"/>
    <property type="match status" value="1"/>
</dbReference>
<keyword evidence="7" id="KW-1185">Reference proteome</keyword>
<protein>
    <recommendedName>
        <fullName evidence="2">inorganic diphosphatase</fullName>
        <ecNumber evidence="2">3.6.1.1</ecNumber>
    </recommendedName>
</protein>
<comment type="caution">
    <text evidence="6">The sequence shown here is derived from an EMBL/GenBank/DDBJ whole genome shotgun (WGS) entry which is preliminary data.</text>
</comment>
<keyword evidence="5" id="KW-0460">Magnesium</keyword>
<accession>A0A4S3B6K9</accession>
<dbReference type="GO" id="GO:0000287">
    <property type="term" value="F:magnesium ion binding"/>
    <property type="evidence" value="ECO:0007669"/>
    <property type="project" value="InterPro"/>
</dbReference>
<evidence type="ECO:0000256" key="2">
    <source>
        <dbReference type="ARBA" id="ARBA00012146"/>
    </source>
</evidence>
<evidence type="ECO:0000256" key="5">
    <source>
        <dbReference type="ARBA" id="ARBA00022842"/>
    </source>
</evidence>
<dbReference type="GO" id="GO:0004427">
    <property type="term" value="F:inorganic diphosphate phosphatase activity"/>
    <property type="evidence" value="ECO:0007669"/>
    <property type="project" value="UniProtKB-EC"/>
</dbReference>
<sequence length="115" mass="12909">MKGLITIEKLKLKVTIDRPIGYIDDYNNCYPLNYGYISGIIGGDGEAQDAYIISKNAMMPLNTFEGELIAIITRNDDIETKWVVSDVGASYSVNEIADKVNFLEKYFDSSIELIQ</sequence>
<dbReference type="InterPro" id="IPR008162">
    <property type="entry name" value="Pyrophosphatase"/>
</dbReference>
<evidence type="ECO:0000313" key="6">
    <source>
        <dbReference type="EMBL" id="THB60275.1"/>
    </source>
</evidence>
<dbReference type="EMBL" id="SDGV01000031">
    <property type="protein sequence ID" value="THB60275.1"/>
    <property type="molecule type" value="Genomic_DNA"/>
</dbReference>
<dbReference type="Proteomes" id="UP000310506">
    <property type="component" value="Unassembled WGS sequence"/>
</dbReference>
<keyword evidence="4" id="KW-0378">Hydrolase</keyword>